<dbReference type="PROSITE" id="PS01317">
    <property type="entry name" value="SSRP"/>
    <property type="match status" value="1"/>
</dbReference>
<dbReference type="InterPro" id="IPR020081">
    <property type="entry name" value="SsrA-bd_prot_CS"/>
</dbReference>
<dbReference type="GO" id="GO:0070930">
    <property type="term" value="P:trans-translation-dependent protein tagging"/>
    <property type="evidence" value="ECO:0007669"/>
    <property type="project" value="TreeGrafter"/>
</dbReference>
<evidence type="ECO:0000313" key="6">
    <source>
        <dbReference type="Proteomes" id="UP000321039"/>
    </source>
</evidence>
<comment type="function">
    <text evidence="3">Required for rescue of stalled ribosomes mediated by trans-translation. Binds to transfer-messenger RNA (tmRNA), required for stable association of tmRNA with ribosomes. tmRNA and SmpB together mimic tRNA shape, replacing the anticodon stem-loop with SmpB. tmRNA is encoded by the ssrA gene; the 2 termini fold to resemble tRNA(Ala) and it encodes a 'tag peptide', a short internal open reading frame. During trans-translation Ala-aminoacylated tmRNA acts like a tRNA, entering the A-site of stalled ribosomes, displacing the stalled mRNA. The ribosome then switches to translate the ORF on the tmRNA; the nascent peptide is terminated with the 'tag peptide' encoded by the tmRNA and targeted for degradation. The ribosome is freed to recommence translation, which seems to be the essential function of trans-translation.</text>
</comment>
<dbReference type="AlphaFoldDB" id="A0A5C8ZTY2"/>
<protein>
    <recommendedName>
        <fullName evidence="3">SsrA-binding protein</fullName>
    </recommendedName>
    <alternativeName>
        <fullName evidence="3">Small protein B</fullName>
    </alternativeName>
</protein>
<proteinExistence type="inferred from homology"/>
<gene>
    <name evidence="3 5" type="primary">smpB</name>
    <name evidence="5" type="ORF">FV139_16100</name>
</gene>
<dbReference type="PANTHER" id="PTHR30308:SF2">
    <property type="entry name" value="SSRA-BINDING PROTEIN"/>
    <property type="match status" value="1"/>
</dbReference>
<dbReference type="InterPro" id="IPR000037">
    <property type="entry name" value="SsrA-bd_prot"/>
</dbReference>
<dbReference type="SUPFAM" id="SSF74982">
    <property type="entry name" value="Small protein B (SmpB)"/>
    <property type="match status" value="1"/>
</dbReference>
<keyword evidence="1 3" id="KW-0963">Cytoplasm</keyword>
<dbReference type="RefSeq" id="WP_148069638.1">
    <property type="nucleotide sequence ID" value="NZ_VRZA01000006.1"/>
</dbReference>
<dbReference type="Proteomes" id="UP000321039">
    <property type="component" value="Unassembled WGS sequence"/>
</dbReference>
<dbReference type="NCBIfam" id="NF003843">
    <property type="entry name" value="PRK05422.1"/>
    <property type="match status" value="1"/>
</dbReference>
<dbReference type="GO" id="GO:0005829">
    <property type="term" value="C:cytosol"/>
    <property type="evidence" value="ECO:0007669"/>
    <property type="project" value="TreeGrafter"/>
</dbReference>
<evidence type="ECO:0000313" key="5">
    <source>
        <dbReference type="EMBL" id="TXS91259.1"/>
    </source>
</evidence>
<organism evidence="5 6">
    <name type="scientific">Parahaliea maris</name>
    <dbReference type="NCBI Taxonomy" id="2716870"/>
    <lineage>
        <taxon>Bacteria</taxon>
        <taxon>Pseudomonadati</taxon>
        <taxon>Pseudomonadota</taxon>
        <taxon>Gammaproteobacteria</taxon>
        <taxon>Cellvibrionales</taxon>
        <taxon>Halieaceae</taxon>
        <taxon>Parahaliea</taxon>
    </lineage>
</organism>
<evidence type="ECO:0000256" key="1">
    <source>
        <dbReference type="ARBA" id="ARBA00022490"/>
    </source>
</evidence>
<dbReference type="NCBIfam" id="TIGR00086">
    <property type="entry name" value="smpB"/>
    <property type="match status" value="1"/>
</dbReference>
<evidence type="ECO:0000256" key="4">
    <source>
        <dbReference type="SAM" id="MobiDB-lite"/>
    </source>
</evidence>
<reference evidence="5 6" key="1">
    <citation type="submission" date="2019-08" db="EMBL/GenBank/DDBJ databases">
        <title>Parahaliea maris sp. nov., isolated from the surface seawater.</title>
        <authorList>
            <person name="Liu Y."/>
        </authorList>
    </citation>
    <scope>NUCLEOTIDE SEQUENCE [LARGE SCALE GENOMIC DNA]</scope>
    <source>
        <strain evidence="5 6">HSLHS9</strain>
    </source>
</reference>
<accession>A0A5C8ZTY2</accession>
<comment type="similarity">
    <text evidence="3">Belongs to the SmpB family.</text>
</comment>
<keyword evidence="2 3" id="KW-0694">RNA-binding</keyword>
<comment type="caution">
    <text evidence="5">The sequence shown here is derived from an EMBL/GenBank/DDBJ whole genome shotgun (WGS) entry which is preliminary data.</text>
</comment>
<dbReference type="GO" id="GO:0070929">
    <property type="term" value="P:trans-translation"/>
    <property type="evidence" value="ECO:0007669"/>
    <property type="project" value="UniProtKB-UniRule"/>
</dbReference>
<dbReference type="Pfam" id="PF01668">
    <property type="entry name" value="SmpB"/>
    <property type="match status" value="1"/>
</dbReference>
<dbReference type="HAMAP" id="MF_00023">
    <property type="entry name" value="SmpB"/>
    <property type="match status" value="1"/>
</dbReference>
<dbReference type="EMBL" id="VRZA01000006">
    <property type="protein sequence ID" value="TXS91259.1"/>
    <property type="molecule type" value="Genomic_DNA"/>
</dbReference>
<sequence>MAKKKHKTPDNVIVRNKRASFDYHLLDTFEAGMALSGWEVKSLRAGKAQLTDSYVLMKDGEAWLLGAQITPLPTASTHFVTDPTRTRKLLLHKKELARIRAAVSQKGQTCVCTQLYWKGHLVKARIALAEGKQSHDKRDTEKDRDWGRQKQRIIRENVKQ</sequence>
<keyword evidence="6" id="KW-1185">Reference proteome</keyword>
<dbReference type="InterPro" id="IPR023620">
    <property type="entry name" value="SmpB"/>
</dbReference>
<name>A0A5C8ZTY2_9GAMM</name>
<feature type="region of interest" description="Disordered" evidence="4">
    <location>
        <begin position="132"/>
        <end position="160"/>
    </location>
</feature>
<evidence type="ECO:0000256" key="3">
    <source>
        <dbReference type="HAMAP-Rule" id="MF_00023"/>
    </source>
</evidence>
<dbReference type="Gene3D" id="2.40.280.10">
    <property type="match status" value="1"/>
</dbReference>
<dbReference type="GO" id="GO:0003723">
    <property type="term" value="F:RNA binding"/>
    <property type="evidence" value="ECO:0007669"/>
    <property type="project" value="UniProtKB-UniRule"/>
</dbReference>
<dbReference type="PANTHER" id="PTHR30308">
    <property type="entry name" value="TMRNA-BINDING COMPONENT OF TRANS-TRANSLATION TAGGING COMPLEX"/>
    <property type="match status" value="1"/>
</dbReference>
<comment type="subcellular location">
    <subcellularLocation>
        <location evidence="3">Cytoplasm</location>
    </subcellularLocation>
    <text evidence="3">The tmRNA-SmpB complex associates with stalled 70S ribosomes.</text>
</comment>
<dbReference type="CDD" id="cd09294">
    <property type="entry name" value="SmpB"/>
    <property type="match status" value="1"/>
</dbReference>
<evidence type="ECO:0000256" key="2">
    <source>
        <dbReference type="ARBA" id="ARBA00022884"/>
    </source>
</evidence>